<organism evidence="1">
    <name type="scientific">Arundo donax</name>
    <name type="common">Giant reed</name>
    <name type="synonym">Donax arundinaceus</name>
    <dbReference type="NCBI Taxonomy" id="35708"/>
    <lineage>
        <taxon>Eukaryota</taxon>
        <taxon>Viridiplantae</taxon>
        <taxon>Streptophyta</taxon>
        <taxon>Embryophyta</taxon>
        <taxon>Tracheophyta</taxon>
        <taxon>Spermatophyta</taxon>
        <taxon>Magnoliopsida</taxon>
        <taxon>Liliopsida</taxon>
        <taxon>Poales</taxon>
        <taxon>Poaceae</taxon>
        <taxon>PACMAD clade</taxon>
        <taxon>Arundinoideae</taxon>
        <taxon>Arundineae</taxon>
        <taxon>Arundo</taxon>
    </lineage>
</organism>
<accession>A0A0A9GRE7</accession>
<dbReference type="EMBL" id="GBRH01171902">
    <property type="protein sequence ID" value="JAE25994.1"/>
    <property type="molecule type" value="Transcribed_RNA"/>
</dbReference>
<name>A0A0A9GRE7_ARUDO</name>
<evidence type="ECO:0000313" key="1">
    <source>
        <dbReference type="EMBL" id="JAE25994.1"/>
    </source>
</evidence>
<proteinExistence type="predicted"/>
<dbReference type="AlphaFoldDB" id="A0A0A9GRE7"/>
<reference evidence="1" key="1">
    <citation type="submission" date="2014-09" db="EMBL/GenBank/DDBJ databases">
        <authorList>
            <person name="Magalhaes I.L.F."/>
            <person name="Oliveira U."/>
            <person name="Santos F.R."/>
            <person name="Vidigal T.H.D.A."/>
            <person name="Brescovit A.D."/>
            <person name="Santos A.J."/>
        </authorList>
    </citation>
    <scope>NUCLEOTIDE SEQUENCE</scope>
    <source>
        <tissue evidence="1">Shoot tissue taken approximately 20 cm above the soil surface</tissue>
    </source>
</reference>
<sequence length="83" mass="8940">MKTIKLGSYGFFSTSTSTPYAVCTQTRGPPTSYSRSLPDAAPEATMASLQSISRPLSQQTTLWPSGDSIILSTFELRYVTPAS</sequence>
<reference evidence="1" key="2">
    <citation type="journal article" date="2015" name="Data Brief">
        <title>Shoot transcriptome of the giant reed, Arundo donax.</title>
        <authorList>
            <person name="Barrero R.A."/>
            <person name="Guerrero F.D."/>
            <person name="Moolhuijzen P."/>
            <person name="Goolsby J.A."/>
            <person name="Tidwell J."/>
            <person name="Bellgard S.E."/>
            <person name="Bellgard M.I."/>
        </authorList>
    </citation>
    <scope>NUCLEOTIDE SEQUENCE</scope>
    <source>
        <tissue evidence="1">Shoot tissue taken approximately 20 cm above the soil surface</tissue>
    </source>
</reference>
<protein>
    <submittedName>
        <fullName evidence="1">Uncharacterized protein</fullName>
    </submittedName>
</protein>